<organism evidence="1 2">
    <name type="scientific">Lentibacillus amyloliquefaciens</name>
    <dbReference type="NCBI Taxonomy" id="1472767"/>
    <lineage>
        <taxon>Bacteria</taxon>
        <taxon>Bacillati</taxon>
        <taxon>Bacillota</taxon>
        <taxon>Bacilli</taxon>
        <taxon>Bacillales</taxon>
        <taxon>Bacillaceae</taxon>
        <taxon>Lentibacillus</taxon>
    </lineage>
</organism>
<protein>
    <recommendedName>
        <fullName evidence="3">Protein CR006 P-loop domain-containing protein</fullName>
    </recommendedName>
</protein>
<dbReference type="InterPro" id="IPR027417">
    <property type="entry name" value="P-loop_NTPase"/>
</dbReference>
<dbReference type="KEGG" id="lao:AOX59_03730"/>
<dbReference type="STRING" id="1472767.AOX59_03730"/>
<sequence>MGVSMMEWLAKRPKWIQFAAKQLLELGEPNYNMILELTRLCKQEANDEFPNIDLKIPESVFSSRESEDIRLCSISETSGINKLAPKTPLEFGESDIVVVYGRNGSGKSGYVRLLKHVCGARDKILDKLYNNVFAQEKKTQEAKITFLKNNMLKTYEWTGQGSCEEISSVNIFDDSFGQVFIEGEDEVSYEPPMLSFFSLLTEICKKVEIKLEEEEETLKPKIPKLPKEIKGSEGAKWLEEISAVTTPEEIESYSSFTKEDEEKLQEIQQRLMEQSPADKAEKLKSKSTNLDNLIQETQKHLDELSYENCHRIVEVKRKANSKKTAAKTAAKKAFNDSKLEGIGSDVWKEMWSAAQKYSNEYACRDKNFPFIEDGSVCVLCHQPLSTEAKERFISFEEYIKGETQKRAEEAENEKEQYINGLSEIPNPDTLKTKANASGIEGQEIIDPMIETFTTLQQIKEKLQSSDDHSDEVIIAISQNPSWLEEMRNISTQYKSLASKYTEDYKQDNRGKLKQISQNLMAKRWMTNYKKEIYEETSRLQNLQQIKKAKRTTSSTALSRKKGELAETHITDAFIQRFNNELNAFGASHLKVKLVKSKVSKGSVLHTIKLDGVTQNNIGEILSEGEKRIVSISAFLADVTIGNNSGPFVFDDPISSLDQCYEEAVVQRLCALSSDRQVIIFTHRLSFLGLVQDFAKKENVKPGTVAIREESWGTGEPGDIPVFAKKPDKVLNNLINEFLPKAKNIYDKYGRESYELHGKSLCSEFRILLERMIEHELISNVVERYKRDINTKGKIGNLAKISKADCDYFDQLMTKYSRYEHSQPFEAPISTPDPSELENDFCGLREWHSEFKDRQLSAQA</sequence>
<dbReference type="RefSeq" id="WP_068442024.1">
    <property type="nucleotide sequence ID" value="NZ_CP013862.1"/>
</dbReference>
<proteinExistence type="predicted"/>
<reference evidence="1 2" key="1">
    <citation type="submission" date="2016-01" db="EMBL/GenBank/DDBJ databases">
        <title>Complete genome sequence of strain Lentibacillus amyloliquefaciens LAM0015T isolated from saline sediment.</title>
        <authorList>
            <person name="Wang J.-L."/>
            <person name="He M.-X."/>
        </authorList>
    </citation>
    <scope>NUCLEOTIDE SEQUENCE [LARGE SCALE GENOMIC DNA]</scope>
    <source>
        <strain evidence="1 2">LAM0015</strain>
    </source>
</reference>
<dbReference type="AlphaFoldDB" id="A0A0U3WDB9"/>
<evidence type="ECO:0000313" key="1">
    <source>
        <dbReference type="EMBL" id="ALX47791.1"/>
    </source>
</evidence>
<evidence type="ECO:0008006" key="3">
    <source>
        <dbReference type="Google" id="ProtNLM"/>
    </source>
</evidence>
<gene>
    <name evidence="1" type="ORF">AOX59_03730</name>
</gene>
<dbReference type="GO" id="GO:0000731">
    <property type="term" value="P:DNA synthesis involved in DNA repair"/>
    <property type="evidence" value="ECO:0007669"/>
    <property type="project" value="TreeGrafter"/>
</dbReference>
<dbReference type="Gene3D" id="3.40.50.300">
    <property type="entry name" value="P-loop containing nucleotide triphosphate hydrolases"/>
    <property type="match status" value="2"/>
</dbReference>
<dbReference type="OrthoDB" id="9789562at2"/>
<evidence type="ECO:0000313" key="2">
    <source>
        <dbReference type="Proteomes" id="UP000050331"/>
    </source>
</evidence>
<dbReference type="PANTHER" id="PTHR32182">
    <property type="entry name" value="DNA REPLICATION AND REPAIR PROTEIN RECF"/>
    <property type="match status" value="1"/>
</dbReference>
<accession>A0A0U3WDB9</accession>
<dbReference type="PANTHER" id="PTHR32182:SF0">
    <property type="entry name" value="DNA REPLICATION AND REPAIR PROTEIN RECF"/>
    <property type="match status" value="1"/>
</dbReference>
<dbReference type="SUPFAM" id="SSF52540">
    <property type="entry name" value="P-loop containing nucleoside triphosphate hydrolases"/>
    <property type="match status" value="1"/>
</dbReference>
<dbReference type="GO" id="GO:0006302">
    <property type="term" value="P:double-strand break repair"/>
    <property type="evidence" value="ECO:0007669"/>
    <property type="project" value="TreeGrafter"/>
</dbReference>
<dbReference type="Proteomes" id="UP000050331">
    <property type="component" value="Chromosome"/>
</dbReference>
<dbReference type="EMBL" id="CP013862">
    <property type="protein sequence ID" value="ALX47791.1"/>
    <property type="molecule type" value="Genomic_DNA"/>
</dbReference>
<keyword evidence="2" id="KW-1185">Reference proteome</keyword>
<name>A0A0U3WDB9_9BACI</name>